<protein>
    <submittedName>
        <fullName evidence="2">Uncharacterized protein</fullName>
    </submittedName>
</protein>
<sequence length="123" mass="13346">MACFIVPSILAIVVSIIRRAARGFSERFRLGLLEGLLWGGAGILALEHVWHGEVVPWPPFLTAMQSPAEWATALHEMATAGVTMALATVGAWGGILLFEKMIRVPQIQRIATEKKVVTTAPTK</sequence>
<accession>A0A7J2U3E7</accession>
<feature type="transmembrane region" description="Helical" evidence="1">
    <location>
        <begin position="77"/>
        <end position="98"/>
    </location>
</feature>
<proteinExistence type="predicted"/>
<keyword evidence="1" id="KW-1133">Transmembrane helix</keyword>
<organism evidence="2">
    <name type="scientific">Ignisphaera aggregans</name>
    <dbReference type="NCBI Taxonomy" id="334771"/>
    <lineage>
        <taxon>Archaea</taxon>
        <taxon>Thermoproteota</taxon>
        <taxon>Thermoprotei</taxon>
        <taxon>Desulfurococcales</taxon>
        <taxon>Desulfurococcaceae</taxon>
        <taxon>Ignisphaera</taxon>
    </lineage>
</organism>
<reference evidence="2" key="1">
    <citation type="journal article" date="2020" name="mSystems">
        <title>Genome- and Community-Level Interaction Insights into Carbon Utilization and Element Cycling Functions of Hydrothermarchaeota in Hydrothermal Sediment.</title>
        <authorList>
            <person name="Zhou Z."/>
            <person name="Liu Y."/>
            <person name="Xu W."/>
            <person name="Pan J."/>
            <person name="Luo Z.H."/>
            <person name="Li M."/>
        </authorList>
    </citation>
    <scope>NUCLEOTIDE SEQUENCE [LARGE SCALE GENOMIC DNA]</scope>
    <source>
        <strain evidence="2">SpSt-125</strain>
    </source>
</reference>
<keyword evidence="1" id="KW-0812">Transmembrane</keyword>
<gene>
    <name evidence="2" type="ORF">ENO26_07450</name>
</gene>
<dbReference type="EMBL" id="DSEU01000047">
    <property type="protein sequence ID" value="HEM67380.1"/>
    <property type="molecule type" value="Genomic_DNA"/>
</dbReference>
<evidence type="ECO:0000256" key="1">
    <source>
        <dbReference type="SAM" id="Phobius"/>
    </source>
</evidence>
<name>A0A7J2U3E7_9CREN</name>
<comment type="caution">
    <text evidence="2">The sequence shown here is derived from an EMBL/GenBank/DDBJ whole genome shotgun (WGS) entry which is preliminary data.</text>
</comment>
<dbReference type="AlphaFoldDB" id="A0A7J2U3E7"/>
<keyword evidence="1" id="KW-0472">Membrane</keyword>
<evidence type="ECO:0000313" key="2">
    <source>
        <dbReference type="EMBL" id="HEM67380.1"/>
    </source>
</evidence>